<feature type="domain" description="SAP" evidence="2">
    <location>
        <begin position="31"/>
        <end position="65"/>
    </location>
</feature>
<evidence type="ECO:0000259" key="2">
    <source>
        <dbReference type="PROSITE" id="PS50800"/>
    </source>
</evidence>
<dbReference type="EMBL" id="KV427611">
    <property type="protein sequence ID" value="KZT09489.1"/>
    <property type="molecule type" value="Genomic_DNA"/>
</dbReference>
<name>A0A165FW57_9APHY</name>
<evidence type="ECO:0000313" key="3">
    <source>
        <dbReference type="EMBL" id="KZT09489.1"/>
    </source>
</evidence>
<dbReference type="RefSeq" id="XP_040767229.1">
    <property type="nucleotide sequence ID" value="XM_040906881.1"/>
</dbReference>
<sequence>MLRSALRIQLRVSHVTCSRSLVSTVLLTKTWEDMTVTDLKNEARKRGLQPNAKRATLINRLREDDEKRAMSLARPVFPQVPQPVRHASTEVPGVPSTSEPLPSKTFPKEFMDVKLPDLSQPAPEPPIQIPFLPDMWDSSRIKAESAPKEPTVDMSAPKMVAVAGSATHIGGGPTYSLSNAESEQETPKPSVNAGPSGIWGDIAEDFYLPTLLKPLSSAKEATFDIAELTETSGAQQKNYSRALGKDEVKGVWALLGLLAGSWIIAGFFAPSSVFAEHVTEAVEEDAAGH</sequence>
<dbReference type="Proteomes" id="UP000076871">
    <property type="component" value="Unassembled WGS sequence"/>
</dbReference>
<dbReference type="OrthoDB" id="445357at2759"/>
<accession>A0A165FW57</accession>
<proteinExistence type="predicted"/>
<dbReference type="SUPFAM" id="SSF68906">
    <property type="entry name" value="SAP domain"/>
    <property type="match status" value="1"/>
</dbReference>
<protein>
    <recommendedName>
        <fullName evidence="2">SAP domain-containing protein</fullName>
    </recommendedName>
</protein>
<gene>
    <name evidence="3" type="ORF">LAESUDRAFT_712029</name>
</gene>
<evidence type="ECO:0000313" key="4">
    <source>
        <dbReference type="Proteomes" id="UP000076871"/>
    </source>
</evidence>
<reference evidence="3 4" key="1">
    <citation type="journal article" date="2016" name="Mol. Biol. Evol.">
        <title>Comparative Genomics of Early-Diverging Mushroom-Forming Fungi Provides Insights into the Origins of Lignocellulose Decay Capabilities.</title>
        <authorList>
            <person name="Nagy L.G."/>
            <person name="Riley R."/>
            <person name="Tritt A."/>
            <person name="Adam C."/>
            <person name="Daum C."/>
            <person name="Floudas D."/>
            <person name="Sun H."/>
            <person name="Yadav J.S."/>
            <person name="Pangilinan J."/>
            <person name="Larsson K.H."/>
            <person name="Matsuura K."/>
            <person name="Barry K."/>
            <person name="Labutti K."/>
            <person name="Kuo R."/>
            <person name="Ohm R.A."/>
            <person name="Bhattacharya S.S."/>
            <person name="Shirouzu T."/>
            <person name="Yoshinaga Y."/>
            <person name="Martin F.M."/>
            <person name="Grigoriev I.V."/>
            <person name="Hibbett D.S."/>
        </authorList>
    </citation>
    <scope>NUCLEOTIDE SEQUENCE [LARGE SCALE GENOMIC DNA]</scope>
    <source>
        <strain evidence="3 4">93-53</strain>
    </source>
</reference>
<dbReference type="InterPro" id="IPR036361">
    <property type="entry name" value="SAP_dom_sf"/>
</dbReference>
<dbReference type="Pfam" id="PF02037">
    <property type="entry name" value="SAP"/>
    <property type="match status" value="1"/>
</dbReference>
<evidence type="ECO:0000256" key="1">
    <source>
        <dbReference type="SAM" id="MobiDB-lite"/>
    </source>
</evidence>
<dbReference type="Gene3D" id="1.10.720.30">
    <property type="entry name" value="SAP domain"/>
    <property type="match status" value="1"/>
</dbReference>
<dbReference type="AlphaFoldDB" id="A0A165FW57"/>
<dbReference type="STRING" id="1314785.A0A165FW57"/>
<organism evidence="3 4">
    <name type="scientific">Laetiporus sulphureus 93-53</name>
    <dbReference type="NCBI Taxonomy" id="1314785"/>
    <lineage>
        <taxon>Eukaryota</taxon>
        <taxon>Fungi</taxon>
        <taxon>Dikarya</taxon>
        <taxon>Basidiomycota</taxon>
        <taxon>Agaricomycotina</taxon>
        <taxon>Agaricomycetes</taxon>
        <taxon>Polyporales</taxon>
        <taxon>Laetiporus</taxon>
    </lineage>
</organism>
<keyword evidence="4" id="KW-1185">Reference proteome</keyword>
<feature type="region of interest" description="Disordered" evidence="1">
    <location>
        <begin position="172"/>
        <end position="192"/>
    </location>
</feature>
<dbReference type="GeneID" id="63823910"/>
<dbReference type="PROSITE" id="PS50800">
    <property type="entry name" value="SAP"/>
    <property type="match status" value="1"/>
</dbReference>
<dbReference type="InterPro" id="IPR003034">
    <property type="entry name" value="SAP_dom"/>
</dbReference>
<dbReference type="InParanoid" id="A0A165FW57"/>